<feature type="transmembrane region" description="Helical" evidence="2">
    <location>
        <begin position="104"/>
        <end position="127"/>
    </location>
</feature>
<feature type="transmembrane region" description="Helical" evidence="2">
    <location>
        <begin position="78"/>
        <end position="97"/>
    </location>
</feature>
<evidence type="ECO:0000313" key="3">
    <source>
        <dbReference type="EMBL" id="KRK87635.1"/>
    </source>
</evidence>
<feature type="transmembrane region" description="Helical" evidence="2">
    <location>
        <begin position="1792"/>
        <end position="1816"/>
    </location>
</feature>
<feature type="transmembrane region" description="Helical" evidence="2">
    <location>
        <begin position="444"/>
        <end position="463"/>
    </location>
</feature>
<feature type="transmembrane region" description="Helical" evidence="2">
    <location>
        <begin position="798"/>
        <end position="819"/>
    </location>
</feature>
<organism evidence="3 4">
    <name type="scientific">Lentilactobacillus sunkii DSM 19904</name>
    <dbReference type="NCBI Taxonomy" id="1423808"/>
    <lineage>
        <taxon>Bacteria</taxon>
        <taxon>Bacillati</taxon>
        <taxon>Bacillota</taxon>
        <taxon>Bacilli</taxon>
        <taxon>Lactobacillales</taxon>
        <taxon>Lactobacillaceae</taxon>
        <taxon>Lentilactobacillus</taxon>
    </lineage>
</organism>
<feature type="transmembrane region" description="Helical" evidence="2">
    <location>
        <begin position="1484"/>
        <end position="1502"/>
    </location>
</feature>
<comment type="caution">
    <text evidence="3">The sequence shown here is derived from an EMBL/GenBank/DDBJ whole genome shotgun (WGS) entry which is preliminary data.</text>
</comment>
<feature type="transmembrane region" description="Helical" evidence="2">
    <location>
        <begin position="6"/>
        <end position="30"/>
    </location>
</feature>
<feature type="transmembrane region" description="Helical" evidence="2">
    <location>
        <begin position="553"/>
        <end position="575"/>
    </location>
</feature>
<feature type="transmembrane region" description="Helical" evidence="2">
    <location>
        <begin position="229"/>
        <end position="254"/>
    </location>
</feature>
<feature type="transmembrane region" description="Helical" evidence="2">
    <location>
        <begin position="1944"/>
        <end position="1963"/>
    </location>
</feature>
<dbReference type="EMBL" id="AZEA01000017">
    <property type="protein sequence ID" value="KRK87635.1"/>
    <property type="molecule type" value="Genomic_DNA"/>
</dbReference>
<feature type="transmembrane region" description="Helical" evidence="2">
    <location>
        <begin position="379"/>
        <end position="403"/>
    </location>
</feature>
<feature type="transmembrane region" description="Helical" evidence="2">
    <location>
        <begin position="1010"/>
        <end position="1030"/>
    </location>
</feature>
<dbReference type="InterPro" id="IPR016024">
    <property type="entry name" value="ARM-type_fold"/>
</dbReference>
<keyword evidence="2" id="KW-0812">Transmembrane</keyword>
<feature type="transmembrane region" description="Helical" evidence="2">
    <location>
        <begin position="1649"/>
        <end position="1668"/>
    </location>
</feature>
<feature type="transmembrane region" description="Helical" evidence="2">
    <location>
        <begin position="2179"/>
        <end position="2198"/>
    </location>
</feature>
<feature type="transmembrane region" description="Helical" evidence="2">
    <location>
        <begin position="1322"/>
        <end position="1342"/>
    </location>
</feature>
<feature type="transmembrane region" description="Helical" evidence="2">
    <location>
        <begin position="1108"/>
        <end position="1128"/>
    </location>
</feature>
<feature type="transmembrane region" description="Helical" evidence="2">
    <location>
        <begin position="37"/>
        <end position="58"/>
    </location>
</feature>
<feature type="transmembrane region" description="Helical" evidence="2">
    <location>
        <begin position="514"/>
        <end position="533"/>
    </location>
</feature>
<gene>
    <name evidence="3" type="ORF">FD17_GL000849</name>
</gene>
<feature type="transmembrane region" description="Helical" evidence="2">
    <location>
        <begin position="2349"/>
        <end position="2371"/>
    </location>
</feature>
<feature type="transmembrane region" description="Helical" evidence="2">
    <location>
        <begin position="1623"/>
        <end position="1642"/>
    </location>
</feature>
<feature type="transmembrane region" description="Helical" evidence="2">
    <location>
        <begin position="1872"/>
        <end position="1894"/>
    </location>
</feature>
<dbReference type="PATRIC" id="fig|1423808.3.peg.853"/>
<feature type="transmembrane region" description="Helical" evidence="2">
    <location>
        <begin position="2324"/>
        <end position="2342"/>
    </location>
</feature>
<dbReference type="Proteomes" id="UP000051581">
    <property type="component" value="Unassembled WGS sequence"/>
</dbReference>
<feature type="transmembrane region" description="Helical" evidence="2">
    <location>
        <begin position="2259"/>
        <end position="2276"/>
    </location>
</feature>
<feature type="transmembrane region" description="Helical" evidence="2">
    <location>
        <begin position="639"/>
        <end position="660"/>
    </location>
</feature>
<feature type="transmembrane region" description="Helical" evidence="2">
    <location>
        <begin position="201"/>
        <end position="222"/>
    </location>
</feature>
<feature type="transmembrane region" description="Helical" evidence="2">
    <location>
        <begin position="1390"/>
        <end position="1409"/>
    </location>
</feature>
<dbReference type="SUPFAM" id="SSF48371">
    <property type="entry name" value="ARM repeat"/>
    <property type="match status" value="1"/>
</dbReference>
<feature type="transmembrane region" description="Helical" evidence="2">
    <location>
        <begin position="2410"/>
        <end position="2431"/>
    </location>
</feature>
<feature type="transmembrane region" description="Helical" evidence="2">
    <location>
        <begin position="2685"/>
        <end position="2705"/>
    </location>
</feature>
<sequence length="2714" mass="284821">MTLVWFLAPIVLQLMVNPIADFTAFMILLYTMFNHPIFYLSFFYISEPLTILTFIGTFTNLANPVNWVFNGISFFSKVALPITEFVAFVIAAGIGINTILKGGLLGLVGGFSILGALADLIGLSIGYTLNTLIPNLTLWAVAILWVGLFVIVGVLGVVANLGINVPTWFVYELGVPAGTMLAITLTMVAIVAMLVLDVNALLTALPGVVLKLGLGMISSFFVDPIFTSLGALGLAVTGVVSLIATLAGAFMLAQDWLPSTFNIPTFIFWLIMTNPAWIIGHFTGLIPIIGWIPAIIADIGSFLIGAWGTGLLTVLNFTTWLTSNVPLVLSGIGPILFLVATGLALPLITPFLVVLAIGLLIIPYFLIIPITNPNMIPTLLFAGLVKALTGVVSTIIGDIVSALVKMFNSFPLDNLLVSLLTKLIGSPEGLLQTILSLPLTALKAILQLASGINVALSVIWGIGDLLRSVFGSLIPSVILGALGNLLGIGNLLSDILNTLAILSIANILNAINPLNWLLNGLVTLGLSVASSIVNGIKTALDNIGSLLSNLLQLVLPILNLVRLIGIAAAGFELVGSLIDLLTTPLKMFFDFIKNVVLPFLAISTIANIITTALRLLSMPLLLLAIPLLALLLSGSIINALASLLTPLAILAIAAALPYLLNALSGLLNLVSDILNLIATGLTNGIINLLKSLAVNNGLLKSLLSFVQSLINGGSWITNMFDKVIQLASDILGPLAAPLLLLLKGLGDLIGTVLPILGLIGSLLLPIPIVNVLLAFSFLPDALGSLLGIASRIGDLLKSLGNMILIPIASLILAGLGLLLSPILSSIISPIVKLLLTLPVIGGLIALLANVASALSKNIWTLLGKLASTLINNILNAIFTEIPTLLSSFLNVLAKAGQLLLIALPDILIPTLSSQLSTMFLNGLSTVFKSITGLPYDLFIQPIINSIVNTIAPIVAFLALSLLNLVLSPIKGIFTVLKSIIDTINSQTALNKILQNIVNSVTSVLKGLQTLWLIGLALGSLVSSLISKAVADLTHLITSKLGQLLLNLAGLGYIIFGSNPLNSIGTIISNVGKMWTTSQIVPLVLKGIVQGLMKIGSTFTYFIRGIKHLGDLLVGFAIAPGALGVLGLVNQFIQKAVAAPFQWLFNNILVPLLASALTSSILRFIGPIALLVNLVLSLPGNTFGRLLVAIPLALLSNNIAQWLPAVALAVLGTLLPGLLSNAINLGVQGLPIFGLLVPAILGSIIKGLLIPSSLKWIANLPGLLGQIGSWLLLPLGLKWLAFVPDLIFSAAQNWFNSLLLNTIGTLLLSTLAVNIVRALSKGLGTLITFGLILPGIVFGSNPLEFISLLLKNINFLNGLNKVVPTIISGLLKAIMTISSIAQFIGDLIHNAIDTLLLIVTAPIWLVIPVMNGLSQLSKFANAVLSFVGTLIKNGFSDLIRNIISNLVSGLAGLLANVFKLLISPITNLINGITKLFAFTNWLQNSLNGIFLPLTIANAIGSLVRNAISFLNGLQGLFKLAGSLIYGTALGILQNLLNQSFLGKVLSLLLSGLAFFIPAITGITGLFNTLKNIVGNILKGLINLILSPITALINFIANQLFSGLLTNILKFIYGVQSFFENLPNSLFYVFGLLLPQLLGLLNPLTAGISMLLLPLTLLLGLPMTIGSIITNLVNNALASLIGHLVPTLLNILGNLISGLFNSPLLPIVIPLLKGLNSLIGWLYNTLTAPIEWIKGLIKTFFNGLNNLFKSSPIATILGLILGGLGAFNSLGSLITKIIKPFQDANNFVTFLKGLISNGASLIMTLGAFGLVGINNAVLDLFKALITVPTLLANVINGLLTPLFLSSALTGLKLLVTPAFMFLVEIPLANLINQLVPSIAKAILGLVVPLITSLGFLPTLLLTMAGNQIGFIFSSLPTVLWLTNALSSLIGNTVSFLTKVLNGIKRFITGLLTLPLNALMIGLAVINPLGSLVLAVSAAANALNKLPLTILGWIYDANTKNLSNAIKQFVTPILSTILGVLTYMGLLPLMNLINGIPNFVGSLISTIIPGILTNLIVPQIIGGLVGLVMPVLEFLNFINTALQSAFTLPLLLITAPLWIGLPLLTGIGNLISNVVVPVINFFNNNVLLPLQLLLNDLIANVAGSLLAGLVKLLTYPLAILNAITAGIPGLLLNTLINAATQFISFLNTIPGLISGIAGLLISPIINAIKAIATGLLTNTLNGILNGLNNLVELIDSITSVISTLTDQLIDGLSELINQLVNVWKFGMVTVILALLAGLLPEISVPDWLNNLLDSIIQTAQNVLNFGTSLLIGYLLIKTLAGSLLNNLVLPLILGGLLPLIITGFIQNGISKLVSGLLPLVLLPLLGLLLGSLLNNLVTNGLLSFLLPFLGGLLGAILGGLLNKNNNNNININININGLPLLLALIPLMSILNTIGNGVDLLFKLLGSILPGLIQLLLSGNKVIIVPIILPIIIPLIIPLLLGALLPILLPIILAALLPVILPILIPILLILPIIVWGLPVLIGLIGLLPILIGIPFIISILIPLIIPIIGIGILIGLGSLIFGGTKNTGTINISTIPSSPVIPDGTVNIPGLPNGSTNNGGTSQVPSTGGNNVGGNSQTPSTPSTNNGYNGNGNSSTNSVPAQSSKPSASGLTTPTSGLYAPKSMTNATGLNAQKKLPQTNENDGNQVLTVILGLFLMLIDLLGYVWISHRRKFSMN</sequence>
<feature type="transmembrane region" description="Helical" evidence="2">
    <location>
        <begin position="2013"/>
        <end position="2033"/>
    </location>
</feature>
<feature type="transmembrane region" description="Helical" evidence="2">
    <location>
        <begin position="1441"/>
        <end position="1464"/>
    </location>
</feature>
<feature type="transmembrane region" description="Helical" evidence="2">
    <location>
        <begin position="1751"/>
        <end position="1772"/>
    </location>
</feature>
<feature type="transmembrane region" description="Helical" evidence="2">
    <location>
        <begin position="2377"/>
        <end position="2398"/>
    </location>
</feature>
<feature type="compositionally biased region" description="Low complexity" evidence="1">
    <location>
        <begin position="2618"/>
        <end position="2636"/>
    </location>
</feature>
<feature type="transmembrane region" description="Helical" evidence="2">
    <location>
        <begin position="587"/>
        <end position="609"/>
    </location>
</feature>
<feature type="transmembrane region" description="Helical" evidence="2">
    <location>
        <begin position="1228"/>
        <end position="1249"/>
    </location>
</feature>
<accession>A0A0R1L1S0</accession>
<feature type="transmembrane region" description="Helical" evidence="2">
    <location>
        <begin position="2053"/>
        <end position="2075"/>
    </location>
</feature>
<feature type="compositionally biased region" description="Polar residues" evidence="1">
    <location>
        <begin position="2637"/>
        <end position="2654"/>
    </location>
</feature>
<feature type="transmembrane region" description="Helical" evidence="2">
    <location>
        <begin position="2087"/>
        <end position="2109"/>
    </location>
</feature>
<feature type="transmembrane region" description="Helical" evidence="2">
    <location>
        <begin position="2129"/>
        <end position="2147"/>
    </location>
</feature>
<feature type="transmembrane region" description="Helical" evidence="2">
    <location>
        <begin position="335"/>
        <end position="367"/>
    </location>
</feature>
<feature type="transmembrane region" description="Helical" evidence="2">
    <location>
        <begin position="873"/>
        <end position="892"/>
    </location>
</feature>
<keyword evidence="2" id="KW-0472">Membrane</keyword>
<feature type="transmembrane region" description="Helical" evidence="2">
    <location>
        <begin position="139"/>
        <end position="161"/>
    </location>
</feature>
<evidence type="ECO:0000256" key="2">
    <source>
        <dbReference type="SAM" id="Phobius"/>
    </source>
</evidence>
<feature type="transmembrane region" description="Helical" evidence="2">
    <location>
        <begin position="1543"/>
        <end position="1567"/>
    </location>
</feature>
<feature type="transmembrane region" description="Helical" evidence="2">
    <location>
        <begin position="1201"/>
        <end position="1222"/>
    </location>
</feature>
<feature type="transmembrane region" description="Helical" evidence="2">
    <location>
        <begin position="2484"/>
        <end position="2508"/>
    </location>
</feature>
<feature type="transmembrane region" description="Helical" evidence="2">
    <location>
        <begin position="2515"/>
        <end position="2535"/>
    </location>
</feature>
<feature type="transmembrane region" description="Helical" evidence="2">
    <location>
        <begin position="1140"/>
        <end position="1161"/>
    </location>
</feature>
<feature type="transmembrane region" description="Helical" evidence="2">
    <location>
        <begin position="295"/>
        <end position="315"/>
    </location>
</feature>
<feature type="transmembrane region" description="Helical" evidence="2">
    <location>
        <begin position="831"/>
        <end position="853"/>
    </location>
</feature>
<evidence type="ECO:0000256" key="1">
    <source>
        <dbReference type="SAM" id="MobiDB-lite"/>
    </source>
</evidence>
<keyword evidence="2" id="KW-1133">Transmembrane helix</keyword>
<protein>
    <submittedName>
        <fullName evidence="3">Uncharacterized protein</fullName>
    </submittedName>
</protein>
<keyword evidence="4" id="KW-1185">Reference proteome</keyword>
<feature type="transmembrane region" description="Helical" evidence="2">
    <location>
        <begin position="173"/>
        <end position="195"/>
    </location>
</feature>
<feature type="transmembrane region" description="Helical" evidence="2">
    <location>
        <begin position="754"/>
        <end position="778"/>
    </location>
</feature>
<feature type="transmembrane region" description="Helical" evidence="2">
    <location>
        <begin position="1969"/>
        <end position="1992"/>
    </location>
</feature>
<feature type="transmembrane region" description="Helical" evidence="2">
    <location>
        <begin position="1261"/>
        <end position="1281"/>
    </location>
</feature>
<feature type="transmembrane region" description="Helical" evidence="2">
    <location>
        <begin position="1293"/>
        <end position="1315"/>
    </location>
</feature>
<proteinExistence type="predicted"/>
<feature type="transmembrane region" description="Helical" evidence="2">
    <location>
        <begin position="2437"/>
        <end position="2454"/>
    </location>
</feature>
<reference evidence="3 4" key="1">
    <citation type="journal article" date="2015" name="Genome Announc.">
        <title>Expanding the biotechnology potential of lactobacilli through comparative genomics of 213 strains and associated genera.</title>
        <authorList>
            <person name="Sun Z."/>
            <person name="Harris H.M."/>
            <person name="McCann A."/>
            <person name="Guo C."/>
            <person name="Argimon S."/>
            <person name="Zhang W."/>
            <person name="Yang X."/>
            <person name="Jeffery I.B."/>
            <person name="Cooney J.C."/>
            <person name="Kagawa T.F."/>
            <person name="Liu W."/>
            <person name="Song Y."/>
            <person name="Salvetti E."/>
            <person name="Wrobel A."/>
            <person name="Rasinkangas P."/>
            <person name="Parkhill J."/>
            <person name="Rea M.C."/>
            <person name="O'Sullivan O."/>
            <person name="Ritari J."/>
            <person name="Douillard F.P."/>
            <person name="Paul Ross R."/>
            <person name="Yang R."/>
            <person name="Briner A.E."/>
            <person name="Felis G.E."/>
            <person name="de Vos W.M."/>
            <person name="Barrangou R."/>
            <person name="Klaenhammer T.R."/>
            <person name="Caufield P.W."/>
            <person name="Cui Y."/>
            <person name="Zhang H."/>
            <person name="O'Toole P.W."/>
        </authorList>
    </citation>
    <scope>NUCLEOTIDE SEQUENCE [LARGE SCALE GENOMIC DNA]</scope>
    <source>
        <strain evidence="3 4">DSM 19904</strain>
    </source>
</reference>
<feature type="transmembrane region" description="Helical" evidence="2">
    <location>
        <begin position="2541"/>
        <end position="2560"/>
    </location>
</feature>
<feature type="transmembrane region" description="Helical" evidence="2">
    <location>
        <begin position="1362"/>
        <end position="1383"/>
    </location>
</feature>
<evidence type="ECO:0000313" key="4">
    <source>
        <dbReference type="Proteomes" id="UP000051581"/>
    </source>
</evidence>
<feature type="transmembrane region" description="Helical" evidence="2">
    <location>
        <begin position="1082"/>
        <end position="1102"/>
    </location>
</feature>
<feature type="transmembrane region" description="Helical" evidence="2">
    <location>
        <begin position="469"/>
        <end position="493"/>
    </location>
</feature>
<feature type="transmembrane region" description="Helical" evidence="2">
    <location>
        <begin position="1906"/>
        <end position="1932"/>
    </location>
</feature>
<feature type="transmembrane region" description="Helical" evidence="2">
    <location>
        <begin position="1514"/>
        <end position="1531"/>
    </location>
</feature>
<feature type="transmembrane region" description="Helical" evidence="2">
    <location>
        <begin position="1579"/>
        <end position="1603"/>
    </location>
</feature>
<feature type="transmembrane region" description="Helical" evidence="2">
    <location>
        <begin position="723"/>
        <end position="742"/>
    </location>
</feature>
<dbReference type="RefSeq" id="WP_235803204.1">
    <property type="nucleotide sequence ID" value="NZ_AZEA01000017.1"/>
</dbReference>
<feature type="transmembrane region" description="Helical" evidence="2">
    <location>
        <begin position="266"/>
        <end position="288"/>
    </location>
</feature>
<feature type="transmembrane region" description="Helical" evidence="2">
    <location>
        <begin position="615"/>
        <end position="632"/>
    </location>
</feature>
<name>A0A0R1L1S0_9LACO</name>
<feature type="region of interest" description="Disordered" evidence="1">
    <location>
        <begin position="2584"/>
        <end position="2662"/>
    </location>
</feature>
<feature type="transmembrane region" description="Helical" evidence="2">
    <location>
        <begin position="2154"/>
        <end position="2173"/>
    </location>
</feature>
<feature type="transmembrane region" description="Helical" evidence="2">
    <location>
        <begin position="942"/>
        <end position="966"/>
    </location>
</feature>
<feature type="compositionally biased region" description="Polar residues" evidence="1">
    <location>
        <begin position="2591"/>
        <end position="2617"/>
    </location>
</feature>
<feature type="transmembrane region" description="Helical" evidence="2">
    <location>
        <begin position="1050"/>
        <end position="1070"/>
    </location>
</feature>
<feature type="transmembrane region" description="Helical" evidence="2">
    <location>
        <begin position="1167"/>
        <end position="1194"/>
    </location>
</feature>
<feature type="transmembrane region" description="Helical" evidence="2">
    <location>
        <begin position="2459"/>
        <end position="2478"/>
    </location>
</feature>